<dbReference type="InterPro" id="IPR014710">
    <property type="entry name" value="RmlC-like_jellyroll"/>
</dbReference>
<evidence type="ECO:0000313" key="3">
    <source>
        <dbReference type="Proteomes" id="UP000824239"/>
    </source>
</evidence>
<dbReference type="InterPro" id="IPR013096">
    <property type="entry name" value="Cupin_2"/>
</dbReference>
<dbReference type="EMBL" id="DVHE01000007">
    <property type="protein sequence ID" value="HIR49858.1"/>
    <property type="molecule type" value="Genomic_DNA"/>
</dbReference>
<dbReference type="AlphaFoldDB" id="A0A9D1DFL5"/>
<dbReference type="Gene3D" id="2.60.120.10">
    <property type="entry name" value="Jelly Rolls"/>
    <property type="match status" value="1"/>
</dbReference>
<name>A0A9D1DFL5_9FIRM</name>
<organism evidence="2 3">
    <name type="scientific">Candidatus Avoscillospira avicola</name>
    <dbReference type="NCBI Taxonomy" id="2840706"/>
    <lineage>
        <taxon>Bacteria</taxon>
        <taxon>Bacillati</taxon>
        <taxon>Bacillota</taxon>
        <taxon>Clostridia</taxon>
        <taxon>Eubacteriales</taxon>
        <taxon>Oscillospiraceae</taxon>
        <taxon>Oscillospiraceae incertae sedis</taxon>
        <taxon>Candidatus Avoscillospira</taxon>
    </lineage>
</organism>
<dbReference type="Proteomes" id="UP000824239">
    <property type="component" value="Unassembled WGS sequence"/>
</dbReference>
<proteinExistence type="predicted"/>
<sequence>MIHHLSDMTTEVKHHVRDGAGSPSFRYIFTPSDLGGRADLLAAVTLQPGESVGEHPHVGNGEVYLLLNGSAMVAEDGVEYELHAGDAEFCADGHTHAIRNHTAEAVTFLALIVKDRP</sequence>
<feature type="domain" description="Cupin type-2" evidence="1">
    <location>
        <begin position="44"/>
        <end position="110"/>
    </location>
</feature>
<comment type="caution">
    <text evidence="2">The sequence shown here is derived from an EMBL/GenBank/DDBJ whole genome shotgun (WGS) entry which is preliminary data.</text>
</comment>
<reference evidence="2" key="1">
    <citation type="submission" date="2020-10" db="EMBL/GenBank/DDBJ databases">
        <authorList>
            <person name="Gilroy R."/>
        </authorList>
    </citation>
    <scope>NUCLEOTIDE SEQUENCE</scope>
    <source>
        <strain evidence="2">ChiBcec15-4380</strain>
    </source>
</reference>
<evidence type="ECO:0000313" key="2">
    <source>
        <dbReference type="EMBL" id="HIR49858.1"/>
    </source>
</evidence>
<reference evidence="2" key="2">
    <citation type="journal article" date="2021" name="PeerJ">
        <title>Extensive microbial diversity within the chicken gut microbiome revealed by metagenomics and culture.</title>
        <authorList>
            <person name="Gilroy R."/>
            <person name="Ravi A."/>
            <person name="Getino M."/>
            <person name="Pursley I."/>
            <person name="Horton D.L."/>
            <person name="Alikhan N.F."/>
            <person name="Baker D."/>
            <person name="Gharbi K."/>
            <person name="Hall N."/>
            <person name="Watson M."/>
            <person name="Adriaenssens E.M."/>
            <person name="Foster-Nyarko E."/>
            <person name="Jarju S."/>
            <person name="Secka A."/>
            <person name="Antonio M."/>
            <person name="Oren A."/>
            <person name="Chaudhuri R.R."/>
            <person name="La Ragione R."/>
            <person name="Hildebrand F."/>
            <person name="Pallen M.J."/>
        </authorList>
    </citation>
    <scope>NUCLEOTIDE SEQUENCE</scope>
    <source>
        <strain evidence="2">ChiBcec15-4380</strain>
    </source>
</reference>
<gene>
    <name evidence="2" type="ORF">IAA53_00990</name>
</gene>
<dbReference type="SUPFAM" id="SSF51182">
    <property type="entry name" value="RmlC-like cupins"/>
    <property type="match status" value="1"/>
</dbReference>
<accession>A0A9D1DFL5</accession>
<dbReference type="Pfam" id="PF07883">
    <property type="entry name" value="Cupin_2"/>
    <property type="match status" value="1"/>
</dbReference>
<protein>
    <submittedName>
        <fullName evidence="2">Cupin domain-containing protein</fullName>
    </submittedName>
</protein>
<dbReference type="InterPro" id="IPR011051">
    <property type="entry name" value="RmlC_Cupin_sf"/>
</dbReference>
<evidence type="ECO:0000259" key="1">
    <source>
        <dbReference type="Pfam" id="PF07883"/>
    </source>
</evidence>